<proteinExistence type="inferred from homology"/>
<dbReference type="GO" id="GO:0006635">
    <property type="term" value="P:fatty acid beta-oxidation"/>
    <property type="evidence" value="ECO:0007669"/>
    <property type="project" value="TreeGrafter"/>
</dbReference>
<dbReference type="Gene3D" id="1.10.12.10">
    <property type="entry name" value="Lyase 2-enoyl-coa Hydratase, Chain A, domain 2"/>
    <property type="match status" value="1"/>
</dbReference>
<name>A0A2G1QQH1_9HYPH</name>
<keyword evidence="2" id="KW-0456">Lyase</keyword>
<dbReference type="Proteomes" id="UP000221168">
    <property type="component" value="Unassembled WGS sequence"/>
</dbReference>
<dbReference type="InterPro" id="IPR018376">
    <property type="entry name" value="Enoyl-CoA_hyd/isom_CS"/>
</dbReference>
<dbReference type="GO" id="GO:0016836">
    <property type="term" value="F:hydro-lyase activity"/>
    <property type="evidence" value="ECO:0007669"/>
    <property type="project" value="UniProtKB-ARBA"/>
</dbReference>
<dbReference type="PANTHER" id="PTHR11941">
    <property type="entry name" value="ENOYL-COA HYDRATASE-RELATED"/>
    <property type="match status" value="1"/>
</dbReference>
<dbReference type="SUPFAM" id="SSF52096">
    <property type="entry name" value="ClpP/crotonase"/>
    <property type="match status" value="1"/>
</dbReference>
<dbReference type="Gene3D" id="3.90.226.10">
    <property type="entry name" value="2-enoyl-CoA Hydratase, Chain A, domain 1"/>
    <property type="match status" value="1"/>
</dbReference>
<gene>
    <name evidence="4" type="ORF">CSC94_08820</name>
</gene>
<dbReference type="AlphaFoldDB" id="A0A2G1QQH1"/>
<dbReference type="CDD" id="cd06558">
    <property type="entry name" value="crotonase-like"/>
    <property type="match status" value="1"/>
</dbReference>
<dbReference type="OrthoDB" id="9807606at2"/>
<dbReference type="InterPro" id="IPR001753">
    <property type="entry name" value="Enoyl-CoA_hydra/iso"/>
</dbReference>
<sequence length="257" mass="27904">MSIDFELNDGIALITINRPERLNAMDDEHYKGLSQAWQRVRDDSEIRVAIVTGAGEKSFSTGADIKSFVAAPPGLEEMWLTQKDQLLNRGLEVWKPVIAAVNGYCVGGGMTLLLGTDIRIAAPHATFSLAEVKRGVIAGNGGTQRVLSQLPYAIGMEMVLTGSSMDADTAARWGLINRVVPADRLIDEAMAVARRIAANAPLATQAAKELAVRARDMPLATGLRFEQVVNRLLMFSEDAAEGPKAFAEKRQPQFRGR</sequence>
<dbReference type="Pfam" id="PF00378">
    <property type="entry name" value="ECH_1"/>
    <property type="match status" value="1"/>
</dbReference>
<organism evidence="4 5">
    <name type="scientific">Zhengella mangrovi</name>
    <dbReference type="NCBI Taxonomy" id="1982044"/>
    <lineage>
        <taxon>Bacteria</taxon>
        <taxon>Pseudomonadati</taxon>
        <taxon>Pseudomonadota</taxon>
        <taxon>Alphaproteobacteria</taxon>
        <taxon>Hyphomicrobiales</taxon>
        <taxon>Notoacmeibacteraceae</taxon>
        <taxon>Zhengella</taxon>
    </lineage>
</organism>
<accession>A0A2G1QQH1</accession>
<keyword evidence="5" id="KW-1185">Reference proteome</keyword>
<dbReference type="PANTHER" id="PTHR11941:SF54">
    <property type="entry name" value="ENOYL-COA HYDRATASE, MITOCHONDRIAL"/>
    <property type="match status" value="1"/>
</dbReference>
<dbReference type="RefSeq" id="WP_099305943.1">
    <property type="nucleotide sequence ID" value="NZ_PDVP01000003.1"/>
</dbReference>
<evidence type="ECO:0000256" key="2">
    <source>
        <dbReference type="ARBA" id="ARBA00023239"/>
    </source>
</evidence>
<evidence type="ECO:0000313" key="5">
    <source>
        <dbReference type="Proteomes" id="UP000221168"/>
    </source>
</evidence>
<dbReference type="FunFam" id="3.90.226.10:FF:000009">
    <property type="entry name" value="Carnitinyl-CoA dehydratase"/>
    <property type="match status" value="1"/>
</dbReference>
<reference evidence="4 5" key="1">
    <citation type="submission" date="2017-10" db="EMBL/GenBank/DDBJ databases">
        <title>Sedimentibacterium mangrovi gen. nov., sp. nov., a novel member of family Phyllobacteriacea isolated from mangrove sediment.</title>
        <authorList>
            <person name="Liao H."/>
            <person name="Tian Y."/>
        </authorList>
    </citation>
    <scope>NUCLEOTIDE SEQUENCE [LARGE SCALE GENOMIC DNA]</scope>
    <source>
        <strain evidence="4 5">X9-2-2</strain>
    </source>
</reference>
<evidence type="ECO:0000313" key="4">
    <source>
        <dbReference type="EMBL" id="PHP67776.1"/>
    </source>
</evidence>
<dbReference type="InterPro" id="IPR014748">
    <property type="entry name" value="Enoyl-CoA_hydra_C"/>
</dbReference>
<dbReference type="EMBL" id="PDVP01000003">
    <property type="protein sequence ID" value="PHP67776.1"/>
    <property type="molecule type" value="Genomic_DNA"/>
</dbReference>
<dbReference type="InterPro" id="IPR029045">
    <property type="entry name" value="ClpP/crotonase-like_dom_sf"/>
</dbReference>
<comment type="caution">
    <text evidence="4">The sequence shown here is derived from an EMBL/GenBank/DDBJ whole genome shotgun (WGS) entry which is preliminary data.</text>
</comment>
<protein>
    <submittedName>
        <fullName evidence="4">Enoyl-CoA hydratase</fullName>
    </submittedName>
</protein>
<evidence type="ECO:0000256" key="3">
    <source>
        <dbReference type="RuleBase" id="RU003707"/>
    </source>
</evidence>
<dbReference type="FunFam" id="1.10.12.10:FF:000001">
    <property type="entry name" value="Probable enoyl-CoA hydratase, mitochondrial"/>
    <property type="match status" value="1"/>
</dbReference>
<comment type="similarity">
    <text evidence="1 3">Belongs to the enoyl-CoA hydratase/isomerase family.</text>
</comment>
<dbReference type="PROSITE" id="PS00166">
    <property type="entry name" value="ENOYL_COA_HYDRATASE"/>
    <property type="match status" value="1"/>
</dbReference>
<evidence type="ECO:0000256" key="1">
    <source>
        <dbReference type="ARBA" id="ARBA00005254"/>
    </source>
</evidence>